<comment type="caution">
    <text evidence="1">The sequence shown here is derived from an EMBL/GenBank/DDBJ whole genome shotgun (WGS) entry which is preliminary data.</text>
</comment>
<name>A0A9P5YHM9_9AGAR</name>
<reference evidence="1" key="1">
    <citation type="submission" date="2020-11" db="EMBL/GenBank/DDBJ databases">
        <authorList>
            <consortium name="DOE Joint Genome Institute"/>
            <person name="Ahrendt S."/>
            <person name="Riley R."/>
            <person name="Andreopoulos W."/>
            <person name="Labutti K."/>
            <person name="Pangilinan J."/>
            <person name="Ruiz-Duenas F.J."/>
            <person name="Barrasa J.M."/>
            <person name="Sanchez-Garcia M."/>
            <person name="Camarero S."/>
            <person name="Miyauchi S."/>
            <person name="Serrano A."/>
            <person name="Linde D."/>
            <person name="Babiker R."/>
            <person name="Drula E."/>
            <person name="Ayuso-Fernandez I."/>
            <person name="Pacheco R."/>
            <person name="Padilla G."/>
            <person name="Ferreira P."/>
            <person name="Barriuso J."/>
            <person name="Kellner H."/>
            <person name="Castanera R."/>
            <person name="Alfaro M."/>
            <person name="Ramirez L."/>
            <person name="Pisabarro A.G."/>
            <person name="Kuo A."/>
            <person name="Tritt A."/>
            <person name="Lipzen A."/>
            <person name="He G."/>
            <person name="Yan M."/>
            <person name="Ng V."/>
            <person name="Cullen D."/>
            <person name="Martin F."/>
            <person name="Rosso M.-N."/>
            <person name="Henrissat B."/>
            <person name="Hibbett D."/>
            <person name="Martinez A.T."/>
            <person name="Grigoriev I.V."/>
        </authorList>
    </citation>
    <scope>NUCLEOTIDE SEQUENCE</scope>
    <source>
        <strain evidence="1">CBS 247.69</strain>
    </source>
</reference>
<sequence>MPNFFVSRNKKLQSVASLLPGDVMVYSMQDCVVRIQNPADLSRGGTGDFRASMIPPQTFNHTVAQVDATINDYDNINKRNIPLWLNGDYALRYAGIDKRLKDVERMVPQAGLSANGSLVTIILPTAFASGVRRIEASAACREAQVRAGSSVAAFGLNGTVASGQIVGATVTAVTTALAGNRFLPFPKGEVNSTEFHCLIDIKSGDISSLIGTNIGPTK</sequence>
<protein>
    <submittedName>
        <fullName evidence="1">Uncharacterized protein</fullName>
    </submittedName>
</protein>
<dbReference type="AlphaFoldDB" id="A0A9P5YHM9"/>
<keyword evidence="2" id="KW-1185">Reference proteome</keyword>
<dbReference type="Proteomes" id="UP000807353">
    <property type="component" value="Unassembled WGS sequence"/>
</dbReference>
<dbReference type="OrthoDB" id="5429831at2759"/>
<gene>
    <name evidence="1" type="ORF">BDZ94DRAFT_1303975</name>
</gene>
<organism evidence="1 2">
    <name type="scientific">Collybia nuda</name>
    <dbReference type="NCBI Taxonomy" id="64659"/>
    <lineage>
        <taxon>Eukaryota</taxon>
        <taxon>Fungi</taxon>
        <taxon>Dikarya</taxon>
        <taxon>Basidiomycota</taxon>
        <taxon>Agaricomycotina</taxon>
        <taxon>Agaricomycetes</taxon>
        <taxon>Agaricomycetidae</taxon>
        <taxon>Agaricales</taxon>
        <taxon>Tricholomatineae</taxon>
        <taxon>Clitocybaceae</taxon>
        <taxon>Collybia</taxon>
    </lineage>
</organism>
<evidence type="ECO:0000313" key="2">
    <source>
        <dbReference type="Proteomes" id="UP000807353"/>
    </source>
</evidence>
<proteinExistence type="predicted"/>
<dbReference type="EMBL" id="MU150231">
    <property type="protein sequence ID" value="KAF9468810.1"/>
    <property type="molecule type" value="Genomic_DNA"/>
</dbReference>
<evidence type="ECO:0000313" key="1">
    <source>
        <dbReference type="EMBL" id="KAF9468810.1"/>
    </source>
</evidence>
<accession>A0A9P5YHM9</accession>